<gene>
    <name evidence="2" type="ORF">U14_03405</name>
</gene>
<feature type="domain" description="Serine aminopeptidase S33" evidence="1">
    <location>
        <begin position="24"/>
        <end position="249"/>
    </location>
</feature>
<dbReference type="SUPFAM" id="SSF53474">
    <property type="entry name" value="alpha/beta-Hydrolases"/>
    <property type="match status" value="1"/>
</dbReference>
<evidence type="ECO:0000259" key="1">
    <source>
        <dbReference type="Pfam" id="PF12146"/>
    </source>
</evidence>
<dbReference type="InterPro" id="IPR029058">
    <property type="entry name" value="AB_hydrolase_fold"/>
</dbReference>
<dbReference type="InterPro" id="IPR022742">
    <property type="entry name" value="Hydrolase_4"/>
</dbReference>
<accession>A0A081BP38</accession>
<dbReference type="HOGENOM" id="CLU_026209_7_2_0"/>
<evidence type="ECO:0000313" key="2">
    <source>
        <dbReference type="EMBL" id="GAK52154.1"/>
    </source>
</evidence>
<keyword evidence="3" id="KW-1185">Reference proteome</keyword>
<organism evidence="2">
    <name type="scientific">Candidatus Moduliflexus flocculans</name>
    <dbReference type="NCBI Taxonomy" id="1499966"/>
    <lineage>
        <taxon>Bacteria</taxon>
        <taxon>Candidatus Moduliflexota</taxon>
        <taxon>Candidatus Moduliflexia</taxon>
        <taxon>Candidatus Moduliflexales</taxon>
        <taxon>Candidatus Moduliflexaceae</taxon>
    </lineage>
</organism>
<dbReference type="Proteomes" id="UP000030700">
    <property type="component" value="Unassembled WGS sequence"/>
</dbReference>
<reference evidence="2" key="1">
    <citation type="journal article" date="2015" name="PeerJ">
        <title>First genomic representation of candidate bacterial phylum KSB3 points to enhanced environmental sensing as a trigger of wastewater bulking.</title>
        <authorList>
            <person name="Sekiguchi Y."/>
            <person name="Ohashi A."/>
            <person name="Parks D.H."/>
            <person name="Yamauchi T."/>
            <person name="Tyson G.W."/>
            <person name="Hugenholtz P."/>
        </authorList>
    </citation>
    <scope>NUCLEOTIDE SEQUENCE [LARGE SCALE GENOMIC DNA]</scope>
</reference>
<proteinExistence type="predicted"/>
<name>A0A081BP38_9BACT</name>
<protein>
    <submittedName>
        <fullName evidence="2">Lysophospholipase</fullName>
    </submittedName>
</protein>
<dbReference type="Pfam" id="PF12146">
    <property type="entry name" value="Hydrolase_4"/>
    <property type="match status" value="1"/>
</dbReference>
<evidence type="ECO:0000313" key="3">
    <source>
        <dbReference type="Proteomes" id="UP000030700"/>
    </source>
</evidence>
<dbReference type="PANTHER" id="PTHR11614">
    <property type="entry name" value="PHOSPHOLIPASE-RELATED"/>
    <property type="match status" value="1"/>
</dbReference>
<dbReference type="STRING" id="1499966.U14_03405"/>
<sequence length="266" mass="29828">MEKEIYIPSFDGTRLFLKVNIPATPQAIIVIVHGLCEHLGRYAYLTQKLTDRNFGVYRFDHRGHGKSEGTPIFYHDFHEMIDDVHAVVALAKKEHPTLPVFLIGHSMGGLAVTTFGIKYPNAVKGIVASGAVTRFNRAFPIPPNQPADSYFPNELANAISSDPAVVEAYKNDPLVAKQVSFGLFYCLFAAVDWNKQHSSKFVDAVLLLHGCHDELASEKDSREFFGDISSKDKTLKIYAFLFHEIFNEPSKDEVIGDVISWLEKRV</sequence>
<dbReference type="EMBL" id="DF820458">
    <property type="protein sequence ID" value="GAK52154.1"/>
    <property type="molecule type" value="Genomic_DNA"/>
</dbReference>
<dbReference type="AlphaFoldDB" id="A0A081BP38"/>
<dbReference type="Gene3D" id="3.40.50.1820">
    <property type="entry name" value="alpha/beta hydrolase"/>
    <property type="match status" value="1"/>
</dbReference>
<dbReference type="InterPro" id="IPR051044">
    <property type="entry name" value="MAG_DAG_Lipase"/>
</dbReference>